<reference evidence="2" key="1">
    <citation type="journal article" date="2023" name="Mol. Phylogenet. Evol.">
        <title>Genome-scale phylogeny and comparative genomics of the fungal order Sordariales.</title>
        <authorList>
            <person name="Hensen N."/>
            <person name="Bonometti L."/>
            <person name="Westerberg I."/>
            <person name="Brannstrom I.O."/>
            <person name="Guillou S."/>
            <person name="Cros-Aarteil S."/>
            <person name="Calhoun S."/>
            <person name="Haridas S."/>
            <person name="Kuo A."/>
            <person name="Mondo S."/>
            <person name="Pangilinan J."/>
            <person name="Riley R."/>
            <person name="LaButti K."/>
            <person name="Andreopoulos B."/>
            <person name="Lipzen A."/>
            <person name="Chen C."/>
            <person name="Yan M."/>
            <person name="Daum C."/>
            <person name="Ng V."/>
            <person name="Clum A."/>
            <person name="Steindorff A."/>
            <person name="Ohm R.A."/>
            <person name="Martin F."/>
            <person name="Silar P."/>
            <person name="Natvig D.O."/>
            <person name="Lalanne C."/>
            <person name="Gautier V."/>
            <person name="Ament-Velasquez S.L."/>
            <person name="Kruys A."/>
            <person name="Hutchinson M.I."/>
            <person name="Powell A.J."/>
            <person name="Barry K."/>
            <person name="Miller A.N."/>
            <person name="Grigoriev I.V."/>
            <person name="Debuchy R."/>
            <person name="Gladieux P."/>
            <person name="Hiltunen Thoren M."/>
            <person name="Johannesson H."/>
        </authorList>
    </citation>
    <scope>NUCLEOTIDE SEQUENCE</scope>
    <source>
        <strain evidence="2">CBS 508.74</strain>
    </source>
</reference>
<evidence type="ECO:0000313" key="2">
    <source>
        <dbReference type="EMBL" id="KAK4115455.1"/>
    </source>
</evidence>
<keyword evidence="3" id="KW-1185">Reference proteome</keyword>
<organism evidence="2 3">
    <name type="scientific">Canariomyces notabilis</name>
    <dbReference type="NCBI Taxonomy" id="2074819"/>
    <lineage>
        <taxon>Eukaryota</taxon>
        <taxon>Fungi</taxon>
        <taxon>Dikarya</taxon>
        <taxon>Ascomycota</taxon>
        <taxon>Pezizomycotina</taxon>
        <taxon>Sordariomycetes</taxon>
        <taxon>Sordariomycetidae</taxon>
        <taxon>Sordariales</taxon>
        <taxon>Chaetomiaceae</taxon>
        <taxon>Canariomyces</taxon>
    </lineage>
</organism>
<sequence length="289" mass="31521">MNFTLTVPEGTTNHGNSKLLCTPAQWYDFVIFFFGNYFAHAATVVPVPGQGFESTAISIFLALTLPGSAIVRAVTAIVRHAATERRNPLRRAARAGALCIVLPAWKKPSADEIPPVVTPRDLPTQSPAQVAPSESNGDGVEVSHQGHAKGQQISATAPLALQGERSARDVDLERGEPNADNERDITRAPASPWWNPPRGYRAVLPDSQIHGEYWLHEDYYLAIVPFTAMLHLESDPGAETAGLLVESDPEFKHSNPHLSSSHNRLKLSISLVQAIWATITIYRARGDQV</sequence>
<evidence type="ECO:0000256" key="1">
    <source>
        <dbReference type="SAM" id="MobiDB-lite"/>
    </source>
</evidence>
<feature type="region of interest" description="Disordered" evidence="1">
    <location>
        <begin position="112"/>
        <end position="190"/>
    </location>
</feature>
<feature type="compositionally biased region" description="Polar residues" evidence="1">
    <location>
        <begin position="123"/>
        <end position="136"/>
    </location>
</feature>
<proteinExistence type="predicted"/>
<evidence type="ECO:0000313" key="3">
    <source>
        <dbReference type="Proteomes" id="UP001302812"/>
    </source>
</evidence>
<dbReference type="EMBL" id="MU853334">
    <property type="protein sequence ID" value="KAK4115455.1"/>
    <property type="molecule type" value="Genomic_DNA"/>
</dbReference>
<dbReference type="Proteomes" id="UP001302812">
    <property type="component" value="Unassembled WGS sequence"/>
</dbReference>
<reference evidence="2" key="2">
    <citation type="submission" date="2023-05" db="EMBL/GenBank/DDBJ databases">
        <authorList>
            <consortium name="Lawrence Berkeley National Laboratory"/>
            <person name="Steindorff A."/>
            <person name="Hensen N."/>
            <person name="Bonometti L."/>
            <person name="Westerberg I."/>
            <person name="Brannstrom I.O."/>
            <person name="Guillou S."/>
            <person name="Cros-Aarteil S."/>
            <person name="Calhoun S."/>
            <person name="Haridas S."/>
            <person name="Kuo A."/>
            <person name="Mondo S."/>
            <person name="Pangilinan J."/>
            <person name="Riley R."/>
            <person name="Labutti K."/>
            <person name="Andreopoulos B."/>
            <person name="Lipzen A."/>
            <person name="Chen C."/>
            <person name="Yanf M."/>
            <person name="Daum C."/>
            <person name="Ng V."/>
            <person name="Clum A."/>
            <person name="Ohm R."/>
            <person name="Martin F."/>
            <person name="Silar P."/>
            <person name="Natvig D."/>
            <person name="Lalanne C."/>
            <person name="Gautier V."/>
            <person name="Ament-Velasquez S.L."/>
            <person name="Kruys A."/>
            <person name="Hutchinson M.I."/>
            <person name="Powell A.J."/>
            <person name="Barry K."/>
            <person name="Miller A.N."/>
            <person name="Grigoriev I.V."/>
            <person name="Debuchy R."/>
            <person name="Gladieux P."/>
            <person name="Thoren M.H."/>
            <person name="Johannesson H."/>
        </authorList>
    </citation>
    <scope>NUCLEOTIDE SEQUENCE</scope>
    <source>
        <strain evidence="2">CBS 508.74</strain>
    </source>
</reference>
<feature type="non-terminal residue" evidence="2">
    <location>
        <position position="289"/>
    </location>
</feature>
<name>A0AAN6TJC0_9PEZI</name>
<dbReference type="GeneID" id="89934809"/>
<protein>
    <submittedName>
        <fullName evidence="2">Uncharacterized protein</fullName>
    </submittedName>
</protein>
<dbReference type="RefSeq" id="XP_064673025.1">
    <property type="nucleotide sequence ID" value="XM_064810684.1"/>
</dbReference>
<comment type="caution">
    <text evidence="2">The sequence shown here is derived from an EMBL/GenBank/DDBJ whole genome shotgun (WGS) entry which is preliminary data.</text>
</comment>
<accession>A0AAN6TJC0</accession>
<feature type="compositionally biased region" description="Basic and acidic residues" evidence="1">
    <location>
        <begin position="165"/>
        <end position="186"/>
    </location>
</feature>
<dbReference type="AlphaFoldDB" id="A0AAN6TJC0"/>
<gene>
    <name evidence="2" type="ORF">N656DRAFT_695023</name>
</gene>